<accession>A0A517ZEV9</accession>
<dbReference type="PANTHER" id="PTHR35889">
    <property type="entry name" value="CYCLOINULO-OLIGOSACCHARIDE FRUCTANOTRANSFERASE-RELATED"/>
    <property type="match status" value="1"/>
</dbReference>
<keyword evidence="2" id="KW-0732">Signal</keyword>
<keyword evidence="5" id="KW-1185">Reference proteome</keyword>
<dbReference type="SUPFAM" id="SSF49373">
    <property type="entry name" value="Invasin/intimin cell-adhesion fragments"/>
    <property type="match status" value="2"/>
</dbReference>
<proteinExistence type="predicted"/>
<feature type="region of interest" description="Disordered" evidence="1">
    <location>
        <begin position="533"/>
        <end position="553"/>
    </location>
</feature>
<evidence type="ECO:0000313" key="4">
    <source>
        <dbReference type="EMBL" id="QDU40996.1"/>
    </source>
</evidence>
<sequence precursor="true">MNRCWGTLLLLCLTAGTARAESELVLLPEAVRLHGPEARTQLLLQHRANNEFTQQVTDGITWETSNPDVAKVTSDGQVRPVADGKTTIVAKVGEQTAEVPVEVSATQEPFTWGFRRHVQPLLAKLGCNSGACHGALAGKGGFRLSLRGYDPATDYFNIVKQDRGRRVELSDPGRSLVLAKPSGAIPHKGGLRFEPDSLEYRILAEWIASGAAPPTEDDARVERIEVLPGRSLHQVGEKQQMLVLAHYSDGTQTDVTRWAKWSSTNEAVCMVEEDGSVTVIGPGEGAVVGWYASQIAIARITVPFTSPDGADAKPQVVDQREPRNFIDEHVDRQLARLNLPASPACSDSEFIRRAYVDTIGLLPTAEEVKAFLADTSEDKRDRLIEDLLGREEFVDYWTYKWSDVLMLNGTLLRPEALKSYYEWIRGHVEKNTPWDQTVREVLTATGNSFENGATNFYALHQTPEDMTENACQAFLGLSIGCAKCHNHPLEKWTNDQYYGMANLFARVKAKGWGGESRNGDGLRTLYVVGSGELVQPRTGKPQPPTPLDGDPLPFDDPTDRRVPLAEWLTAPENPYFARSITNRVWANFYGVGLVENVDDMRASNPASNDELLTAAADFLIEKKFDLKELMRVILQSNAYQRTSEPLPGNQAEQRFYSRYYPRRMMAEVLHDAVVSVTDVPTTFDHVAFPGADRQKTEFYPVGTRAIELYDSAVENYFLQTFGRNQRRIVCECERSDEPSMVQVLHLSNGNTINEKLKTAGSRADDLLRLRAAGMSDATLLDEIYLTCLARYPTPKEREELLAMLPEPGTGEERAVLEDIFWAVMTSREFLFNH</sequence>
<evidence type="ECO:0000256" key="1">
    <source>
        <dbReference type="SAM" id="MobiDB-lite"/>
    </source>
</evidence>
<dbReference type="PANTHER" id="PTHR35889:SF3">
    <property type="entry name" value="F-BOX DOMAIN-CONTAINING PROTEIN"/>
    <property type="match status" value="1"/>
</dbReference>
<feature type="domain" description="BIG2" evidence="3">
    <location>
        <begin position="27"/>
        <end position="102"/>
    </location>
</feature>
<evidence type="ECO:0000259" key="3">
    <source>
        <dbReference type="SMART" id="SM00635"/>
    </source>
</evidence>
<organism evidence="4 5">
    <name type="scientific">Maioricimonas rarisocia</name>
    <dbReference type="NCBI Taxonomy" id="2528026"/>
    <lineage>
        <taxon>Bacteria</taxon>
        <taxon>Pseudomonadati</taxon>
        <taxon>Planctomycetota</taxon>
        <taxon>Planctomycetia</taxon>
        <taxon>Planctomycetales</taxon>
        <taxon>Planctomycetaceae</taxon>
        <taxon>Maioricimonas</taxon>
    </lineage>
</organism>
<dbReference type="Gene3D" id="2.60.40.1080">
    <property type="match status" value="2"/>
</dbReference>
<name>A0A517ZEV9_9PLAN</name>
<dbReference type="InterPro" id="IPR011444">
    <property type="entry name" value="DUF1549"/>
</dbReference>
<gene>
    <name evidence="4" type="ORF">Mal4_53610</name>
</gene>
<dbReference type="InterPro" id="IPR008964">
    <property type="entry name" value="Invasin/intimin_cell_adhesion"/>
</dbReference>
<dbReference type="Pfam" id="PF07587">
    <property type="entry name" value="PSD1"/>
    <property type="match status" value="1"/>
</dbReference>
<feature type="domain" description="BIG2" evidence="3">
    <location>
        <begin position="220"/>
        <end position="301"/>
    </location>
</feature>
<dbReference type="Proteomes" id="UP000320496">
    <property type="component" value="Chromosome"/>
</dbReference>
<dbReference type="AlphaFoldDB" id="A0A517ZEV9"/>
<feature type="chain" id="PRO_5022230512" evidence="2">
    <location>
        <begin position="21"/>
        <end position="833"/>
    </location>
</feature>
<dbReference type="InterPro" id="IPR003343">
    <property type="entry name" value="Big_2"/>
</dbReference>
<dbReference type="InterPro" id="IPR022655">
    <property type="entry name" value="DUF1553"/>
</dbReference>
<dbReference type="KEGG" id="mri:Mal4_53610"/>
<dbReference type="Pfam" id="PF02368">
    <property type="entry name" value="Big_2"/>
    <property type="match status" value="1"/>
</dbReference>
<dbReference type="SMART" id="SM00635">
    <property type="entry name" value="BID_2"/>
    <property type="match status" value="2"/>
</dbReference>
<reference evidence="4 5" key="1">
    <citation type="submission" date="2019-02" db="EMBL/GenBank/DDBJ databases">
        <title>Deep-cultivation of Planctomycetes and their phenomic and genomic characterization uncovers novel biology.</title>
        <authorList>
            <person name="Wiegand S."/>
            <person name="Jogler M."/>
            <person name="Boedeker C."/>
            <person name="Pinto D."/>
            <person name="Vollmers J."/>
            <person name="Rivas-Marin E."/>
            <person name="Kohn T."/>
            <person name="Peeters S.H."/>
            <person name="Heuer A."/>
            <person name="Rast P."/>
            <person name="Oberbeckmann S."/>
            <person name="Bunk B."/>
            <person name="Jeske O."/>
            <person name="Meyerdierks A."/>
            <person name="Storesund J.E."/>
            <person name="Kallscheuer N."/>
            <person name="Luecker S."/>
            <person name="Lage O.M."/>
            <person name="Pohl T."/>
            <person name="Merkel B.J."/>
            <person name="Hornburger P."/>
            <person name="Mueller R.-W."/>
            <person name="Bruemmer F."/>
            <person name="Labrenz M."/>
            <person name="Spormann A.M."/>
            <person name="Op den Camp H."/>
            <person name="Overmann J."/>
            <person name="Amann R."/>
            <person name="Jetten M.S.M."/>
            <person name="Mascher T."/>
            <person name="Medema M.H."/>
            <person name="Devos D.P."/>
            <person name="Kaster A.-K."/>
            <person name="Ovreas L."/>
            <person name="Rohde M."/>
            <person name="Galperin M.Y."/>
            <person name="Jogler C."/>
        </authorList>
    </citation>
    <scope>NUCLEOTIDE SEQUENCE [LARGE SCALE GENOMIC DNA]</scope>
    <source>
        <strain evidence="4 5">Mal4</strain>
    </source>
</reference>
<dbReference type="Pfam" id="PF07583">
    <property type="entry name" value="PSCyt2"/>
    <property type="match status" value="1"/>
</dbReference>
<evidence type="ECO:0000313" key="5">
    <source>
        <dbReference type="Proteomes" id="UP000320496"/>
    </source>
</evidence>
<evidence type="ECO:0000256" key="2">
    <source>
        <dbReference type="SAM" id="SignalP"/>
    </source>
</evidence>
<dbReference type="EMBL" id="CP036275">
    <property type="protein sequence ID" value="QDU40996.1"/>
    <property type="molecule type" value="Genomic_DNA"/>
</dbReference>
<feature type="signal peptide" evidence="2">
    <location>
        <begin position="1"/>
        <end position="20"/>
    </location>
</feature>
<dbReference type="OrthoDB" id="289126at2"/>
<protein>
    <submittedName>
        <fullName evidence="4">Bacterial Ig-like domain (Group 2)</fullName>
    </submittedName>
</protein>